<dbReference type="PROSITE" id="PS50850">
    <property type="entry name" value="MFS"/>
    <property type="match status" value="1"/>
</dbReference>
<dbReference type="InterPro" id="IPR011701">
    <property type="entry name" value="MFS"/>
</dbReference>
<dbReference type="Proteomes" id="UP000019376">
    <property type="component" value="Unassembled WGS sequence"/>
</dbReference>
<feature type="transmembrane region" description="Helical" evidence="5">
    <location>
        <begin position="174"/>
        <end position="197"/>
    </location>
</feature>
<dbReference type="Pfam" id="PF07690">
    <property type="entry name" value="MFS_1"/>
    <property type="match status" value="1"/>
</dbReference>
<keyword evidence="4 5" id="KW-0472">Membrane</keyword>
<comment type="subcellular location">
    <subcellularLocation>
        <location evidence="1">Membrane</location>
        <topology evidence="1">Multi-pass membrane protein</topology>
    </subcellularLocation>
</comment>
<dbReference type="AlphaFoldDB" id="S7ZFB4"/>
<evidence type="ECO:0000256" key="1">
    <source>
        <dbReference type="ARBA" id="ARBA00004141"/>
    </source>
</evidence>
<organism evidence="7 8">
    <name type="scientific">Penicillium oxalicum (strain 114-2 / CGMCC 5302)</name>
    <name type="common">Penicillium decumbens</name>
    <dbReference type="NCBI Taxonomy" id="933388"/>
    <lineage>
        <taxon>Eukaryota</taxon>
        <taxon>Fungi</taxon>
        <taxon>Dikarya</taxon>
        <taxon>Ascomycota</taxon>
        <taxon>Pezizomycotina</taxon>
        <taxon>Eurotiomycetes</taxon>
        <taxon>Eurotiomycetidae</taxon>
        <taxon>Eurotiales</taxon>
        <taxon>Aspergillaceae</taxon>
        <taxon>Penicillium</taxon>
    </lineage>
</organism>
<evidence type="ECO:0000256" key="3">
    <source>
        <dbReference type="ARBA" id="ARBA00022989"/>
    </source>
</evidence>
<keyword evidence="2 5" id="KW-0812">Transmembrane</keyword>
<name>S7ZFB4_PENO1</name>
<feature type="transmembrane region" description="Helical" evidence="5">
    <location>
        <begin position="347"/>
        <end position="365"/>
    </location>
</feature>
<keyword evidence="8" id="KW-1185">Reference proteome</keyword>
<feature type="transmembrane region" description="Helical" evidence="5">
    <location>
        <begin position="76"/>
        <end position="96"/>
    </location>
</feature>
<protein>
    <recommendedName>
        <fullName evidence="6">Major facilitator superfamily (MFS) profile domain-containing protein</fullName>
    </recommendedName>
</protein>
<evidence type="ECO:0000313" key="7">
    <source>
        <dbReference type="EMBL" id="EPS28979.1"/>
    </source>
</evidence>
<dbReference type="GO" id="GO:0022857">
    <property type="term" value="F:transmembrane transporter activity"/>
    <property type="evidence" value="ECO:0007669"/>
    <property type="project" value="InterPro"/>
</dbReference>
<keyword evidence="3 5" id="KW-1133">Transmembrane helix</keyword>
<reference evidence="7 8" key="1">
    <citation type="journal article" date="2013" name="PLoS ONE">
        <title>Genomic and secretomic analyses reveal unique features of the lignocellulolytic enzyme system of Penicillium decumbens.</title>
        <authorList>
            <person name="Liu G."/>
            <person name="Zhang L."/>
            <person name="Wei X."/>
            <person name="Zou G."/>
            <person name="Qin Y."/>
            <person name="Ma L."/>
            <person name="Li J."/>
            <person name="Zheng H."/>
            <person name="Wang S."/>
            <person name="Wang C."/>
            <person name="Xun L."/>
            <person name="Zhao G.-P."/>
            <person name="Zhou Z."/>
            <person name="Qu Y."/>
        </authorList>
    </citation>
    <scope>NUCLEOTIDE SEQUENCE [LARGE SCALE GENOMIC DNA]</scope>
    <source>
        <strain evidence="8">114-2 / CGMCC 5302</strain>
    </source>
</reference>
<feature type="transmembrane region" description="Helical" evidence="5">
    <location>
        <begin position="139"/>
        <end position="162"/>
    </location>
</feature>
<dbReference type="GO" id="GO:0016020">
    <property type="term" value="C:membrane"/>
    <property type="evidence" value="ECO:0007669"/>
    <property type="project" value="UniProtKB-SubCell"/>
</dbReference>
<dbReference type="InterPro" id="IPR036259">
    <property type="entry name" value="MFS_trans_sf"/>
</dbReference>
<gene>
    <name evidence="7" type="ORF">PDE_03925</name>
</gene>
<evidence type="ECO:0000256" key="5">
    <source>
        <dbReference type="SAM" id="Phobius"/>
    </source>
</evidence>
<sequence length="469" mass="49761">MIEENVPLLGGPLKITRWLPLYWLCAVTFCLSVAGAMLNVPLTRLIEANLCSRYAADGIPTEESCKSDRIQSKLAYLNGCLPMVEAIVGLIVAFPFGALADRVGRKPIIILSMIGTSLSLIWELTIIGLPSIIRVESILIGPLFVVVGGGNGVLVANLYSIASDLVSQTDRASAFFFMTFASLVGSSVGPAASSALMEGFSPWVAAITGFATNLASLVPLIFVPETLSLEQNYQSGQESDVSDEEDRSLRSHLSKSLQLLKASVASLKSLSVVLVLATFLTTAPGALATSQLLAQYVSKRFEWPLARTGYLLTLRGIIHMGVLLVFLPLLSKLLLRFQSGSVKDLTLARASLVVAVLGALCMAAPQIGMVIFGLAIQSLGAGLTPLCRSLATNYFAPQDTAKLNSVIGIVETTGSLFAGPLLAWLFDTGMKLGGLSLGLPYFGLAGSFALCLFGLLFVHLPADKDDIEE</sequence>
<evidence type="ECO:0000256" key="2">
    <source>
        <dbReference type="ARBA" id="ARBA00022692"/>
    </source>
</evidence>
<feature type="transmembrane region" description="Helical" evidence="5">
    <location>
        <begin position="270"/>
        <end position="297"/>
    </location>
</feature>
<accession>S7ZFB4</accession>
<feature type="domain" description="Major facilitator superfamily (MFS) profile" evidence="6">
    <location>
        <begin position="27"/>
        <end position="464"/>
    </location>
</feature>
<feature type="transmembrane region" description="Helical" evidence="5">
    <location>
        <begin position="317"/>
        <end position="335"/>
    </location>
</feature>
<feature type="transmembrane region" description="Helical" evidence="5">
    <location>
        <begin position="21"/>
        <end position="40"/>
    </location>
</feature>
<dbReference type="SUPFAM" id="SSF103473">
    <property type="entry name" value="MFS general substrate transporter"/>
    <property type="match status" value="1"/>
</dbReference>
<dbReference type="EMBL" id="KB644411">
    <property type="protein sequence ID" value="EPS28979.1"/>
    <property type="molecule type" value="Genomic_DNA"/>
</dbReference>
<dbReference type="OrthoDB" id="194139at2759"/>
<feature type="transmembrane region" description="Helical" evidence="5">
    <location>
        <begin position="403"/>
        <end position="426"/>
    </location>
</feature>
<dbReference type="PhylomeDB" id="S7ZFB4"/>
<feature type="transmembrane region" description="Helical" evidence="5">
    <location>
        <begin position="108"/>
        <end position="133"/>
    </location>
</feature>
<dbReference type="eggNOG" id="ENOG502SN7N">
    <property type="taxonomic scope" value="Eukaryota"/>
</dbReference>
<dbReference type="InterPro" id="IPR020846">
    <property type="entry name" value="MFS_dom"/>
</dbReference>
<evidence type="ECO:0000313" key="8">
    <source>
        <dbReference type="Proteomes" id="UP000019376"/>
    </source>
</evidence>
<feature type="transmembrane region" description="Helical" evidence="5">
    <location>
        <begin position="203"/>
        <end position="223"/>
    </location>
</feature>
<dbReference type="PANTHER" id="PTHR23507">
    <property type="entry name" value="ZGC:174356"/>
    <property type="match status" value="1"/>
</dbReference>
<feature type="transmembrane region" description="Helical" evidence="5">
    <location>
        <begin position="438"/>
        <end position="458"/>
    </location>
</feature>
<dbReference type="PANTHER" id="PTHR23507:SF1">
    <property type="entry name" value="FI18259P1-RELATED"/>
    <property type="match status" value="1"/>
</dbReference>
<evidence type="ECO:0000256" key="4">
    <source>
        <dbReference type="ARBA" id="ARBA00023136"/>
    </source>
</evidence>
<proteinExistence type="predicted"/>
<evidence type="ECO:0000259" key="6">
    <source>
        <dbReference type="PROSITE" id="PS50850"/>
    </source>
</evidence>
<dbReference type="Gene3D" id="1.20.1250.20">
    <property type="entry name" value="MFS general substrate transporter like domains"/>
    <property type="match status" value="1"/>
</dbReference>
<dbReference type="HOGENOM" id="CLU_013756_0_0_1"/>